<dbReference type="SUPFAM" id="SSF52540">
    <property type="entry name" value="P-loop containing nucleoside triphosphate hydrolases"/>
    <property type="match status" value="3"/>
</dbReference>
<evidence type="ECO:0000256" key="3">
    <source>
        <dbReference type="SAM" id="MobiDB-lite"/>
    </source>
</evidence>
<evidence type="ECO:0000256" key="2">
    <source>
        <dbReference type="ARBA" id="ARBA00022679"/>
    </source>
</evidence>
<comment type="similarity">
    <text evidence="1">Belongs to the sulfotransferase 1 family.</text>
</comment>
<dbReference type="Pfam" id="PF00685">
    <property type="entry name" value="Sulfotransfer_1"/>
    <property type="match status" value="3"/>
</dbReference>
<feature type="domain" description="Sulfotransferase" evidence="4">
    <location>
        <begin position="102"/>
        <end position="271"/>
    </location>
</feature>
<dbReference type="InterPro" id="IPR027417">
    <property type="entry name" value="P-loop_NTPase"/>
</dbReference>
<keyword evidence="2 5" id="KW-0808">Transferase</keyword>
<comment type="caution">
    <text evidence="5">The sequence shown here is derived from an EMBL/GenBank/DDBJ whole genome shotgun (WGS) entry which is preliminary data.</text>
</comment>
<feature type="non-terminal residue" evidence="5">
    <location>
        <position position="580"/>
    </location>
</feature>
<accession>A0A4C1ZLE0</accession>
<dbReference type="OrthoDB" id="205623at2759"/>
<evidence type="ECO:0000256" key="1">
    <source>
        <dbReference type="ARBA" id="ARBA00005771"/>
    </source>
</evidence>
<gene>
    <name evidence="5" type="primary">SULT4A1</name>
    <name evidence="5" type="ORF">EVAR_67105_1</name>
</gene>
<evidence type="ECO:0000259" key="4">
    <source>
        <dbReference type="Pfam" id="PF00685"/>
    </source>
</evidence>
<evidence type="ECO:0000313" key="6">
    <source>
        <dbReference type="Proteomes" id="UP000299102"/>
    </source>
</evidence>
<dbReference type="Proteomes" id="UP000299102">
    <property type="component" value="Unassembled WGS sequence"/>
</dbReference>
<keyword evidence="6" id="KW-1185">Reference proteome</keyword>
<feature type="compositionally biased region" description="Low complexity" evidence="3">
    <location>
        <begin position="41"/>
        <end position="50"/>
    </location>
</feature>
<evidence type="ECO:0000313" key="5">
    <source>
        <dbReference type="EMBL" id="GBP87709.1"/>
    </source>
</evidence>
<dbReference type="AlphaFoldDB" id="A0A4C1ZLE0"/>
<dbReference type="EMBL" id="BGZK01001878">
    <property type="protein sequence ID" value="GBP87709.1"/>
    <property type="molecule type" value="Genomic_DNA"/>
</dbReference>
<dbReference type="InterPro" id="IPR000863">
    <property type="entry name" value="Sulfotransferase_dom"/>
</dbReference>
<organism evidence="5 6">
    <name type="scientific">Eumeta variegata</name>
    <name type="common">Bagworm moth</name>
    <name type="synonym">Eumeta japonica</name>
    <dbReference type="NCBI Taxonomy" id="151549"/>
    <lineage>
        <taxon>Eukaryota</taxon>
        <taxon>Metazoa</taxon>
        <taxon>Ecdysozoa</taxon>
        <taxon>Arthropoda</taxon>
        <taxon>Hexapoda</taxon>
        <taxon>Insecta</taxon>
        <taxon>Pterygota</taxon>
        <taxon>Neoptera</taxon>
        <taxon>Endopterygota</taxon>
        <taxon>Lepidoptera</taxon>
        <taxon>Glossata</taxon>
        <taxon>Ditrysia</taxon>
        <taxon>Tineoidea</taxon>
        <taxon>Psychidae</taxon>
        <taxon>Oiketicinae</taxon>
        <taxon>Eumeta</taxon>
    </lineage>
</organism>
<feature type="region of interest" description="Disordered" evidence="3">
    <location>
        <begin position="38"/>
        <end position="63"/>
    </location>
</feature>
<dbReference type="GO" id="GO:0008146">
    <property type="term" value="F:sulfotransferase activity"/>
    <property type="evidence" value="ECO:0007669"/>
    <property type="project" value="InterPro"/>
</dbReference>
<sequence>MSYTGLDSDDEGVQWMSFTTNSTNVRIEKKGYYVNPIDTTSSSSSSSSSSLNLQPVTMTERDKSRYTEGSVNIWRSVGPKKYLLSGEKDLLENIKNFEVREDDVWIGGFCRSGTHWLAEKTWLICNNLDYEKALSVPHEERVLYYDFNLRVFENNANFAEMKYIGHTTVFGGLPSPRFFKTHLPLSLLASNLLNKTKMVYVVRDPRDVVVSCYYFYKNLRVTQFKKNLREFWDLFRNDLCAYCPYFENIKEYWAQREHPNLLFLSYEEMHKSYAVINLAASRKCAGLTMSESLRGVLRLHYPAHLVITPLSSPPLHSPHHQPILLSIRYSILTQVTVIVLDLHATIRKVAKFFGKSYTEEQFHTLYEHLQFSNMKENKAVNFDEMLGDRPNEVVRKDSEIQKLEPEVLQRLTEAYGNQRRKRYLLTGDKKLLENLRNFEIREDDVWIGGFSRSGTHWLAEQTWLICNNLDYEKALSVPHEERVLYYDFNPKVFENTTNYADLKYKGHTAAFGGLPSPRFFKTHLPLSVLAPNLLDKTKMIYVVRDPRDVVVSCYYFYKKLSVTRFRKDLREFWDLFRNDL</sequence>
<dbReference type="STRING" id="151549.A0A4C1ZLE0"/>
<name>A0A4C1ZLE0_EUMVA</name>
<dbReference type="Gene3D" id="3.40.50.300">
    <property type="entry name" value="P-loop containing nucleotide triphosphate hydrolases"/>
    <property type="match status" value="2"/>
</dbReference>
<protein>
    <submittedName>
        <fullName evidence="5">Sulfotransferase 4A1</fullName>
    </submittedName>
</protein>
<feature type="domain" description="Sulfotransferase" evidence="4">
    <location>
        <begin position="340"/>
        <end position="387"/>
    </location>
</feature>
<proteinExistence type="inferred from homology"/>
<feature type="domain" description="Sulfotransferase" evidence="4">
    <location>
        <begin position="443"/>
        <end position="576"/>
    </location>
</feature>
<reference evidence="5 6" key="1">
    <citation type="journal article" date="2019" name="Commun. Biol.">
        <title>The bagworm genome reveals a unique fibroin gene that provides high tensile strength.</title>
        <authorList>
            <person name="Kono N."/>
            <person name="Nakamura H."/>
            <person name="Ohtoshi R."/>
            <person name="Tomita M."/>
            <person name="Numata K."/>
            <person name="Arakawa K."/>
        </authorList>
    </citation>
    <scope>NUCLEOTIDE SEQUENCE [LARGE SCALE GENOMIC DNA]</scope>
</reference>
<dbReference type="PANTHER" id="PTHR11783">
    <property type="entry name" value="SULFOTRANSFERASE SULT"/>
    <property type="match status" value="1"/>
</dbReference>